<evidence type="ECO:0000256" key="3">
    <source>
        <dbReference type="ARBA" id="ARBA00022840"/>
    </source>
</evidence>
<dbReference type="InterPro" id="IPR045455">
    <property type="entry name" value="NrS-1_pol-like_helicase"/>
</dbReference>
<dbReference type="Pfam" id="PF19263">
    <property type="entry name" value="DUF5906"/>
    <property type="match status" value="1"/>
</dbReference>
<dbReference type="SUPFAM" id="SSF52540">
    <property type="entry name" value="P-loop containing nucleoside triphosphate hydrolases"/>
    <property type="match status" value="1"/>
</dbReference>
<dbReference type="PATRIC" id="fig|1423725.3.peg.234"/>
<accession>A0A0R2CXW7</accession>
<sequence>MSSCTNKVLQSDIMTSFVLYDSQKSQNTFSYVQQLDLSLVVSLKRMDSKTINDAISTFGVEKKALKTMLKIDTNGYVDSNKQLETTSAHNVFEKLKLFLKQSAGFRGQCNGGLVLNTDYFSAFIDRRVRLIVKDEGLEHELFIYNFEQGCYTNDLEMLRLIIFNYLTYFSFGDEFSSTQIENQVIAFLRRSAQHVTSSLFDSEYFAFSDKDVRFVDGQIVDHDSSHFVTLRTNVLYDAYASTPNFDKFLNEIFQSDQELITFVQEFMGYLLVGNQRANAFLVIVGEGANGKSCLTSVWSKMIGVENTSAVPFENLGAPFALQPMLNKKMNLATENLAEIPNTAKLKAITSGDEISVNRKNLKEIAVHLDSKLVFVMNDAPIFKDSSYGLARRLFVLPMTRKFSKDEQDPILEKKLEKELPGILSWSLMGLRRLISNNYKFSKSVVMEETKDKILARANPLATFIKDSIVLKSGNKMMSKEVHDCFIEWSTEHNVSVGAYTAANAFWKAFSNEFVLQFKRPLVKGKSGTSIVRDLALKKVAENAGIGDDVFETKNTK</sequence>
<dbReference type="AlphaFoldDB" id="A0A0R2CXW7"/>
<reference evidence="5 6" key="1">
    <citation type="journal article" date="2015" name="Genome Announc.">
        <title>Expanding the biotechnology potential of lactobacilli through comparative genomics of 213 strains and associated genera.</title>
        <authorList>
            <person name="Sun Z."/>
            <person name="Harris H.M."/>
            <person name="McCann A."/>
            <person name="Guo C."/>
            <person name="Argimon S."/>
            <person name="Zhang W."/>
            <person name="Yang X."/>
            <person name="Jeffery I.B."/>
            <person name="Cooney J.C."/>
            <person name="Kagawa T.F."/>
            <person name="Liu W."/>
            <person name="Song Y."/>
            <person name="Salvetti E."/>
            <person name="Wrobel A."/>
            <person name="Rasinkangas P."/>
            <person name="Parkhill J."/>
            <person name="Rea M.C."/>
            <person name="O'Sullivan O."/>
            <person name="Ritari J."/>
            <person name="Douillard F.P."/>
            <person name="Paul Ross R."/>
            <person name="Yang R."/>
            <person name="Briner A.E."/>
            <person name="Felis G.E."/>
            <person name="de Vos W.M."/>
            <person name="Barrangou R."/>
            <person name="Klaenhammer T.R."/>
            <person name="Caufield P.W."/>
            <person name="Cui Y."/>
            <person name="Zhang H."/>
            <person name="O'Toole P.W."/>
        </authorList>
    </citation>
    <scope>NUCLEOTIDE SEQUENCE [LARGE SCALE GENOMIC DNA]</scope>
    <source>
        <strain evidence="5 6">DSM 21051</strain>
    </source>
</reference>
<dbReference type="STRING" id="1423725.FC19_GL000228"/>
<dbReference type="InterPro" id="IPR014015">
    <property type="entry name" value="Helicase_SF3_DNA-vir"/>
</dbReference>
<evidence type="ECO:0000259" key="4">
    <source>
        <dbReference type="PROSITE" id="PS51206"/>
    </source>
</evidence>
<name>A0A0R2CXW7_9LACO</name>
<dbReference type="EMBL" id="AYZD01000011">
    <property type="protein sequence ID" value="KRM96712.1"/>
    <property type="molecule type" value="Genomic_DNA"/>
</dbReference>
<dbReference type="PANTHER" id="PTHR35372">
    <property type="entry name" value="ATP BINDING PROTEIN-RELATED"/>
    <property type="match status" value="1"/>
</dbReference>
<feature type="domain" description="SF3 helicase" evidence="4">
    <location>
        <begin position="258"/>
        <end position="411"/>
    </location>
</feature>
<comment type="caution">
    <text evidence="5">The sequence shown here is derived from an EMBL/GenBank/DDBJ whole genome shotgun (WGS) entry which is preliminary data.</text>
</comment>
<dbReference type="RefSeq" id="WP_162261176.1">
    <property type="nucleotide sequence ID" value="NZ_AYZD01000011.1"/>
</dbReference>
<proteinExistence type="predicted"/>
<keyword evidence="1" id="KW-0547">Nucleotide-binding</keyword>
<evidence type="ECO:0000256" key="1">
    <source>
        <dbReference type="ARBA" id="ARBA00022741"/>
    </source>
</evidence>
<gene>
    <name evidence="5" type="ORF">FC19_GL000228</name>
</gene>
<dbReference type="PANTHER" id="PTHR35372:SF2">
    <property type="entry name" value="SF3 HELICASE DOMAIN-CONTAINING PROTEIN"/>
    <property type="match status" value="1"/>
</dbReference>
<evidence type="ECO:0000313" key="6">
    <source>
        <dbReference type="Proteomes" id="UP000051015"/>
    </source>
</evidence>
<dbReference type="GO" id="GO:0016787">
    <property type="term" value="F:hydrolase activity"/>
    <property type="evidence" value="ECO:0007669"/>
    <property type="project" value="UniProtKB-KW"/>
</dbReference>
<dbReference type="InterPro" id="IPR051620">
    <property type="entry name" value="ORF904-like_C"/>
</dbReference>
<dbReference type="Gene3D" id="3.40.50.300">
    <property type="entry name" value="P-loop containing nucleotide triphosphate hydrolases"/>
    <property type="match status" value="1"/>
</dbReference>
<dbReference type="PROSITE" id="PS51206">
    <property type="entry name" value="SF3_HELICASE_1"/>
    <property type="match status" value="1"/>
</dbReference>
<dbReference type="Proteomes" id="UP000051015">
    <property type="component" value="Unassembled WGS sequence"/>
</dbReference>
<keyword evidence="3" id="KW-0067">ATP-binding</keyword>
<evidence type="ECO:0000256" key="2">
    <source>
        <dbReference type="ARBA" id="ARBA00022801"/>
    </source>
</evidence>
<dbReference type="GO" id="GO:0005524">
    <property type="term" value="F:ATP binding"/>
    <property type="evidence" value="ECO:0007669"/>
    <property type="project" value="UniProtKB-KW"/>
</dbReference>
<evidence type="ECO:0000313" key="5">
    <source>
        <dbReference type="EMBL" id="KRM96712.1"/>
    </source>
</evidence>
<dbReference type="NCBIfam" id="TIGR01613">
    <property type="entry name" value="primase_Cterm"/>
    <property type="match status" value="1"/>
</dbReference>
<dbReference type="InterPro" id="IPR027417">
    <property type="entry name" value="P-loop_NTPase"/>
</dbReference>
<keyword evidence="6" id="KW-1185">Reference proteome</keyword>
<keyword evidence="2" id="KW-0378">Hydrolase</keyword>
<dbReference type="InterPro" id="IPR006500">
    <property type="entry name" value="Helicase_put_C_phage/plasmid"/>
</dbReference>
<organism evidence="5 6">
    <name type="scientific">Liquorilactobacillus aquaticus DSM 21051</name>
    <dbReference type="NCBI Taxonomy" id="1423725"/>
    <lineage>
        <taxon>Bacteria</taxon>
        <taxon>Bacillati</taxon>
        <taxon>Bacillota</taxon>
        <taxon>Bacilli</taxon>
        <taxon>Lactobacillales</taxon>
        <taxon>Lactobacillaceae</taxon>
        <taxon>Liquorilactobacillus</taxon>
    </lineage>
</organism>
<protein>
    <submittedName>
        <fullName evidence="5">p4 family phage plasmid primase</fullName>
    </submittedName>
</protein>